<sequence>MTEADDLAATRPGRPGGELTMGGLMADPDRLGTYARLREDGPVSRCLFFDGNPLWLVTRYEDAKAVLSDPRLASDSSKHGRMRVTDAHGLPENIARYFNGNMLDSDPPEHTRLRGLVSRSFTARRIADLRPAVERIVDRLIDDAAERERRDGHVDLVDVLADPLPLSVLCELLGVPDDHRHRWAAAAKDLTAMGPDVVAAAGTLVELAKALVDLKRARPGADLISDLIRARDDSGDRLSEDELVTTAITVLGSGNESTVQLIAAGTFHLLSHPEQAAALADDPALLPGAVEEFLRYFNPFELSGVRFTTEPVTIGGADIPAGEAVLVVLAAADRDPRVFAEPDRVDFSRPDGRGHLAFGHGIHYCLGAPLGRMQAEVAIGTLWRRRPRVALTVPAERISWRAAFVSGPGELPVRLGPEAEVGRQP</sequence>
<dbReference type="GO" id="GO:0020037">
    <property type="term" value="F:heme binding"/>
    <property type="evidence" value="ECO:0007669"/>
    <property type="project" value="InterPro"/>
</dbReference>
<dbReference type="GO" id="GO:0016705">
    <property type="term" value="F:oxidoreductase activity, acting on paired donors, with incorporation or reduction of molecular oxygen"/>
    <property type="evidence" value="ECO:0007669"/>
    <property type="project" value="InterPro"/>
</dbReference>
<dbReference type="InterPro" id="IPR002397">
    <property type="entry name" value="Cyt_P450_B"/>
</dbReference>
<dbReference type="Pfam" id="PF00067">
    <property type="entry name" value="p450"/>
    <property type="match status" value="1"/>
</dbReference>
<dbReference type="PANTHER" id="PTHR46696:SF1">
    <property type="entry name" value="CYTOCHROME P450 YJIB-RELATED"/>
    <property type="match status" value="1"/>
</dbReference>
<dbReference type="InterPro" id="IPR001128">
    <property type="entry name" value="Cyt_P450"/>
</dbReference>
<feature type="region of interest" description="Disordered" evidence="8">
    <location>
        <begin position="1"/>
        <end position="23"/>
    </location>
</feature>
<evidence type="ECO:0000256" key="1">
    <source>
        <dbReference type="ARBA" id="ARBA00010617"/>
    </source>
</evidence>
<comment type="caution">
    <text evidence="9">The sequence shown here is derived from an EMBL/GenBank/DDBJ whole genome shotgun (WGS) entry which is preliminary data.</text>
</comment>
<keyword evidence="4 7" id="KW-0560">Oxidoreductase</keyword>
<dbReference type="RefSeq" id="WP_221483431.1">
    <property type="nucleotide sequence ID" value="NZ_JACHMO010000001.1"/>
</dbReference>
<organism evidence="9 10">
    <name type="scientific">Saccharothrix ecbatanensis</name>
    <dbReference type="NCBI Taxonomy" id="1105145"/>
    <lineage>
        <taxon>Bacteria</taxon>
        <taxon>Bacillati</taxon>
        <taxon>Actinomycetota</taxon>
        <taxon>Actinomycetes</taxon>
        <taxon>Pseudonocardiales</taxon>
        <taxon>Pseudonocardiaceae</taxon>
        <taxon>Saccharothrix</taxon>
    </lineage>
</organism>
<dbReference type="GO" id="GO:0004497">
    <property type="term" value="F:monooxygenase activity"/>
    <property type="evidence" value="ECO:0007669"/>
    <property type="project" value="UniProtKB-KW"/>
</dbReference>
<evidence type="ECO:0000256" key="6">
    <source>
        <dbReference type="ARBA" id="ARBA00023033"/>
    </source>
</evidence>
<evidence type="ECO:0000256" key="4">
    <source>
        <dbReference type="ARBA" id="ARBA00023002"/>
    </source>
</evidence>
<dbReference type="GO" id="GO:0005506">
    <property type="term" value="F:iron ion binding"/>
    <property type="evidence" value="ECO:0007669"/>
    <property type="project" value="InterPro"/>
</dbReference>
<dbReference type="FunFam" id="1.10.630.10:FF:000018">
    <property type="entry name" value="Cytochrome P450 monooxygenase"/>
    <property type="match status" value="1"/>
</dbReference>
<reference evidence="9 10" key="1">
    <citation type="submission" date="2020-08" db="EMBL/GenBank/DDBJ databases">
        <title>Sequencing the genomes of 1000 actinobacteria strains.</title>
        <authorList>
            <person name="Klenk H.-P."/>
        </authorList>
    </citation>
    <scope>NUCLEOTIDE SEQUENCE [LARGE SCALE GENOMIC DNA]</scope>
    <source>
        <strain evidence="9 10">DSM 45486</strain>
    </source>
</reference>
<gene>
    <name evidence="9" type="ORF">F4560_001998</name>
</gene>
<dbReference type="PROSITE" id="PS00086">
    <property type="entry name" value="CYTOCHROME_P450"/>
    <property type="match status" value="1"/>
</dbReference>
<keyword evidence="10" id="KW-1185">Reference proteome</keyword>
<keyword evidence="3 7" id="KW-0479">Metal-binding</keyword>
<dbReference type="PRINTS" id="PR00359">
    <property type="entry name" value="BP450"/>
</dbReference>
<dbReference type="InterPro" id="IPR017972">
    <property type="entry name" value="Cyt_P450_CS"/>
</dbReference>
<evidence type="ECO:0000256" key="8">
    <source>
        <dbReference type="SAM" id="MobiDB-lite"/>
    </source>
</evidence>
<dbReference type="InterPro" id="IPR036396">
    <property type="entry name" value="Cyt_P450_sf"/>
</dbReference>
<evidence type="ECO:0000313" key="9">
    <source>
        <dbReference type="EMBL" id="MBB5802230.1"/>
    </source>
</evidence>
<dbReference type="PANTHER" id="PTHR46696">
    <property type="entry name" value="P450, PUTATIVE (EUROFUNG)-RELATED"/>
    <property type="match status" value="1"/>
</dbReference>
<keyword evidence="5 7" id="KW-0408">Iron</keyword>
<proteinExistence type="inferred from homology"/>
<evidence type="ECO:0000256" key="3">
    <source>
        <dbReference type="ARBA" id="ARBA00022723"/>
    </source>
</evidence>
<keyword evidence="6 7" id="KW-0503">Monooxygenase</keyword>
<dbReference type="Gene3D" id="1.10.630.10">
    <property type="entry name" value="Cytochrome P450"/>
    <property type="match status" value="1"/>
</dbReference>
<evidence type="ECO:0000313" key="10">
    <source>
        <dbReference type="Proteomes" id="UP000552097"/>
    </source>
</evidence>
<name>A0A7W9HHD3_9PSEU</name>
<dbReference type="SUPFAM" id="SSF48264">
    <property type="entry name" value="Cytochrome P450"/>
    <property type="match status" value="1"/>
</dbReference>
<dbReference type="Proteomes" id="UP000552097">
    <property type="component" value="Unassembled WGS sequence"/>
</dbReference>
<dbReference type="EMBL" id="JACHMO010000001">
    <property type="protein sequence ID" value="MBB5802230.1"/>
    <property type="molecule type" value="Genomic_DNA"/>
</dbReference>
<protein>
    <submittedName>
        <fullName evidence="9">Cytochrome P450</fullName>
    </submittedName>
</protein>
<evidence type="ECO:0000256" key="5">
    <source>
        <dbReference type="ARBA" id="ARBA00023004"/>
    </source>
</evidence>
<dbReference type="AlphaFoldDB" id="A0A7W9HHD3"/>
<keyword evidence="2 7" id="KW-0349">Heme</keyword>
<dbReference type="CDD" id="cd11029">
    <property type="entry name" value="CYP107-like"/>
    <property type="match status" value="1"/>
</dbReference>
<evidence type="ECO:0000256" key="2">
    <source>
        <dbReference type="ARBA" id="ARBA00022617"/>
    </source>
</evidence>
<accession>A0A7W9HHD3</accession>
<comment type="similarity">
    <text evidence="1 7">Belongs to the cytochrome P450 family.</text>
</comment>
<evidence type="ECO:0000256" key="7">
    <source>
        <dbReference type="RuleBase" id="RU000461"/>
    </source>
</evidence>